<keyword evidence="6" id="KW-1000">Mitochondrion outer membrane</keyword>
<dbReference type="Proteomes" id="UP000182334">
    <property type="component" value="Chromosome I"/>
</dbReference>
<feature type="binding site" evidence="14">
    <location>
        <position position="85"/>
    </location>
    <ligand>
        <name>FAD</name>
        <dbReference type="ChEBI" id="CHEBI:57692"/>
    </ligand>
</feature>
<keyword evidence="4 14" id="KW-0285">Flavoprotein</keyword>
<dbReference type="FunFam" id="3.40.50.80:FF:000009">
    <property type="entry name" value="NADH-cytochrome b5 reductase"/>
    <property type="match status" value="1"/>
</dbReference>
<evidence type="ECO:0000256" key="14">
    <source>
        <dbReference type="PIRSR" id="PIRSR601834-1"/>
    </source>
</evidence>
<feature type="domain" description="FAD-binding FR-type" evidence="16">
    <location>
        <begin position="33"/>
        <end position="136"/>
    </location>
</feature>
<evidence type="ECO:0000256" key="4">
    <source>
        <dbReference type="ARBA" id="ARBA00022630"/>
    </source>
</evidence>
<evidence type="ECO:0000256" key="10">
    <source>
        <dbReference type="ARBA" id="ARBA00023027"/>
    </source>
</evidence>
<keyword evidence="12" id="KW-0472">Membrane</keyword>
<keyword evidence="5" id="KW-0812">Transmembrane</keyword>
<dbReference type="EMBL" id="LT635756">
    <property type="protein sequence ID" value="SGZ47041.1"/>
    <property type="molecule type" value="Genomic_DNA"/>
</dbReference>
<keyword evidence="9 15" id="KW-0560">Oxidoreductase</keyword>
<keyword evidence="10 15" id="KW-0520">NAD</keyword>
<dbReference type="PRINTS" id="PR00406">
    <property type="entry name" value="CYTB5RDTASE"/>
</dbReference>
<evidence type="ECO:0000256" key="9">
    <source>
        <dbReference type="ARBA" id="ARBA00023002"/>
    </source>
</evidence>
<feature type="binding site" evidence="14">
    <location>
        <position position="104"/>
    </location>
    <ligand>
        <name>FAD</name>
        <dbReference type="ChEBI" id="CHEBI:57692"/>
    </ligand>
</feature>
<dbReference type="GO" id="GO:0005741">
    <property type="term" value="C:mitochondrial outer membrane"/>
    <property type="evidence" value="ECO:0007669"/>
    <property type="project" value="UniProtKB-SubCell"/>
</dbReference>
<evidence type="ECO:0000256" key="2">
    <source>
        <dbReference type="ARBA" id="ARBA00004572"/>
    </source>
</evidence>
<evidence type="ECO:0000256" key="15">
    <source>
        <dbReference type="RuleBase" id="RU361226"/>
    </source>
</evidence>
<comment type="similarity">
    <text evidence="3 15">Belongs to the flavoprotein pyridine nucleotide cytochrome reductase family.</text>
</comment>
<keyword evidence="8" id="KW-1133">Transmembrane helix</keyword>
<accession>A0A1L0BBF7</accession>
<evidence type="ECO:0000259" key="16">
    <source>
        <dbReference type="PROSITE" id="PS51384"/>
    </source>
</evidence>
<evidence type="ECO:0000256" key="11">
    <source>
        <dbReference type="ARBA" id="ARBA00023128"/>
    </source>
</evidence>
<dbReference type="PANTHER" id="PTHR19370:SF171">
    <property type="entry name" value="NADH-CYTOCHROME B5 REDUCTASE 2"/>
    <property type="match status" value="1"/>
</dbReference>
<dbReference type="Pfam" id="PF00970">
    <property type="entry name" value="FAD_binding_6"/>
    <property type="match status" value="1"/>
</dbReference>
<dbReference type="AlphaFoldDB" id="A0A1L0BBF7"/>
<organism evidence="17 18">
    <name type="scientific">Sungouiella intermedia</name>
    <dbReference type="NCBI Taxonomy" id="45354"/>
    <lineage>
        <taxon>Eukaryota</taxon>
        <taxon>Fungi</taxon>
        <taxon>Dikarya</taxon>
        <taxon>Ascomycota</taxon>
        <taxon>Saccharomycotina</taxon>
        <taxon>Pichiomycetes</taxon>
        <taxon>Metschnikowiaceae</taxon>
        <taxon>Sungouiella</taxon>
    </lineage>
</organism>
<keyword evidence="18" id="KW-1185">Reference proteome</keyword>
<evidence type="ECO:0000256" key="12">
    <source>
        <dbReference type="ARBA" id="ARBA00023136"/>
    </source>
</evidence>
<dbReference type="InterPro" id="IPR017927">
    <property type="entry name" value="FAD-bd_FR_type"/>
</dbReference>
<gene>
    <name evidence="17" type="ORF">SAMEA4029010_CIC11G00000001745</name>
</gene>
<evidence type="ECO:0000256" key="5">
    <source>
        <dbReference type="ARBA" id="ARBA00022692"/>
    </source>
</evidence>
<feature type="binding site" evidence="14">
    <location>
        <position position="86"/>
    </location>
    <ligand>
        <name>FAD</name>
        <dbReference type="ChEBI" id="CHEBI:57692"/>
    </ligand>
</feature>
<feature type="binding site" evidence="14">
    <location>
        <position position="112"/>
    </location>
    <ligand>
        <name>FAD</name>
        <dbReference type="ChEBI" id="CHEBI:57692"/>
    </ligand>
</feature>
<dbReference type="PRINTS" id="PR00371">
    <property type="entry name" value="FPNCR"/>
</dbReference>
<dbReference type="InterPro" id="IPR008333">
    <property type="entry name" value="Cbr1-like_FAD-bd_dom"/>
</dbReference>
<dbReference type="Gene3D" id="3.40.50.80">
    <property type="entry name" value="Nucleotide-binding domain of ferredoxin-NADP reductase (FNR) module"/>
    <property type="match status" value="1"/>
</dbReference>
<dbReference type="SUPFAM" id="SSF52343">
    <property type="entry name" value="Ferredoxin reductase-like, C-terminal NADP-linked domain"/>
    <property type="match status" value="1"/>
</dbReference>
<evidence type="ECO:0000256" key="1">
    <source>
        <dbReference type="ARBA" id="ARBA00001974"/>
    </source>
</evidence>
<dbReference type="PROSITE" id="PS51384">
    <property type="entry name" value="FAD_FR"/>
    <property type="match status" value="1"/>
</dbReference>
<evidence type="ECO:0000256" key="8">
    <source>
        <dbReference type="ARBA" id="ARBA00022989"/>
    </source>
</evidence>
<dbReference type="CDD" id="cd06183">
    <property type="entry name" value="cyt_b5_reduct_like"/>
    <property type="match status" value="1"/>
</dbReference>
<feature type="binding site" evidence="14">
    <location>
        <position position="153"/>
    </location>
    <ligand>
        <name>FAD</name>
        <dbReference type="ChEBI" id="CHEBI:57692"/>
    </ligand>
</feature>
<dbReference type="InterPro" id="IPR039261">
    <property type="entry name" value="FNR_nucleotide-bd"/>
</dbReference>
<feature type="binding site" evidence="14">
    <location>
        <position position="87"/>
    </location>
    <ligand>
        <name>FAD</name>
        <dbReference type="ChEBI" id="CHEBI:57692"/>
    </ligand>
</feature>
<dbReference type="InterPro" id="IPR001433">
    <property type="entry name" value="OxRdtase_FAD/NAD-bd"/>
</dbReference>
<dbReference type="InterPro" id="IPR001834">
    <property type="entry name" value="CBR-like"/>
</dbReference>
<dbReference type="InterPro" id="IPR001709">
    <property type="entry name" value="Flavoprot_Pyr_Nucl_cyt_Rdtase"/>
</dbReference>
<dbReference type="STRING" id="45354.A0A1L0BBF7"/>
<dbReference type="EC" id="1.6.2.2" evidence="15"/>
<evidence type="ECO:0000256" key="6">
    <source>
        <dbReference type="ARBA" id="ARBA00022787"/>
    </source>
</evidence>
<dbReference type="PANTHER" id="PTHR19370">
    <property type="entry name" value="NADH-CYTOCHROME B5 REDUCTASE"/>
    <property type="match status" value="1"/>
</dbReference>
<dbReference type="GO" id="GO:0006696">
    <property type="term" value="P:ergosterol biosynthetic process"/>
    <property type="evidence" value="ECO:0007669"/>
    <property type="project" value="TreeGrafter"/>
</dbReference>
<dbReference type="Pfam" id="PF00175">
    <property type="entry name" value="NAD_binding_1"/>
    <property type="match status" value="1"/>
</dbReference>
<proteinExistence type="inferred from homology"/>
<evidence type="ECO:0000313" key="17">
    <source>
        <dbReference type="EMBL" id="SGZ47041.1"/>
    </source>
</evidence>
<comment type="subcellular location">
    <subcellularLocation>
        <location evidence="2">Mitochondrion outer membrane</location>
        <topology evidence="2">Single-pass membrane protein</topology>
    </subcellularLocation>
</comment>
<dbReference type="OrthoDB" id="432685at2759"/>
<evidence type="ECO:0000313" key="18">
    <source>
        <dbReference type="Proteomes" id="UP000182334"/>
    </source>
</evidence>
<dbReference type="InterPro" id="IPR017938">
    <property type="entry name" value="Riboflavin_synthase-like_b-brl"/>
</dbReference>
<dbReference type="GO" id="GO:0090524">
    <property type="term" value="F:cytochrome-b5 reductase activity, acting on NADH"/>
    <property type="evidence" value="ECO:0007669"/>
    <property type="project" value="UniProtKB-EC"/>
</dbReference>
<comment type="catalytic activity">
    <reaction evidence="13 15">
        <text>2 Fe(III)-[cytochrome b5] + NADH = 2 Fe(II)-[cytochrome b5] + NAD(+) + H(+)</text>
        <dbReference type="Rhea" id="RHEA:46680"/>
        <dbReference type="Rhea" id="RHEA-COMP:10438"/>
        <dbReference type="Rhea" id="RHEA-COMP:10439"/>
        <dbReference type="ChEBI" id="CHEBI:15378"/>
        <dbReference type="ChEBI" id="CHEBI:29033"/>
        <dbReference type="ChEBI" id="CHEBI:29034"/>
        <dbReference type="ChEBI" id="CHEBI:57540"/>
        <dbReference type="ChEBI" id="CHEBI:57945"/>
        <dbReference type="EC" id="1.6.2.2"/>
    </reaction>
</comment>
<reference evidence="17 18" key="1">
    <citation type="submission" date="2016-10" db="EMBL/GenBank/DDBJ databases">
        <authorList>
            <person name="de Groot N.N."/>
        </authorList>
    </citation>
    <scope>NUCLEOTIDE SEQUENCE [LARGE SCALE GENOMIC DNA]</scope>
    <source>
        <strain evidence="17 18">CBS 141442</strain>
    </source>
</reference>
<evidence type="ECO:0000256" key="13">
    <source>
        <dbReference type="ARBA" id="ARBA00047682"/>
    </source>
</evidence>
<sequence>MRLITGAIIGLGAAGIYYTKFYSPSHAGLPGILGWTNLKLKKSNQITKDAKKYVFELNDPEVSSGITVGSFVVARVKTPEGTVLRPYTPISDVDQKGEIEFAIKTYEKGKLSKFLSTLEPGDEVSFKGPISSFLWKPNEYKQVYLIGGGAGITPLYQLLKAIVKNPNDSTKVDLIYSSSSDDIMLRDEIDDLVKSSDKAQVHYFVSEAKKDWKGLRGRIDKQFLQENLPSPSDDVMVFVCGPPGFYETICGGKPNPILQGRIGGILSELGYTKKNVHKF</sequence>
<evidence type="ECO:0000256" key="3">
    <source>
        <dbReference type="ARBA" id="ARBA00006105"/>
    </source>
</evidence>
<keyword evidence="7 14" id="KW-0274">FAD</keyword>
<keyword evidence="11" id="KW-0496">Mitochondrion</keyword>
<name>A0A1L0BBF7_9ASCO</name>
<evidence type="ECO:0000256" key="7">
    <source>
        <dbReference type="ARBA" id="ARBA00022827"/>
    </source>
</evidence>
<dbReference type="Gene3D" id="2.40.30.10">
    <property type="entry name" value="Translation factors"/>
    <property type="match status" value="1"/>
</dbReference>
<dbReference type="SUPFAM" id="SSF63380">
    <property type="entry name" value="Riboflavin synthase domain-like"/>
    <property type="match status" value="1"/>
</dbReference>
<protein>
    <recommendedName>
        <fullName evidence="15">NADH-cytochrome b5 reductase</fullName>
        <ecNumber evidence="15">1.6.2.2</ecNumber>
    </recommendedName>
</protein>
<comment type="cofactor">
    <cofactor evidence="1 14 15">
        <name>FAD</name>
        <dbReference type="ChEBI" id="CHEBI:57692"/>
    </cofactor>
</comment>
<feature type="binding site" evidence="14">
    <location>
        <position position="110"/>
    </location>
    <ligand>
        <name>FAD</name>
        <dbReference type="ChEBI" id="CHEBI:57692"/>
    </ligand>
</feature>